<proteinExistence type="predicted"/>
<organism evidence="1">
    <name type="scientific">Clastoptera arizonana</name>
    <name type="common">Arizona spittle bug</name>
    <dbReference type="NCBI Taxonomy" id="38151"/>
    <lineage>
        <taxon>Eukaryota</taxon>
        <taxon>Metazoa</taxon>
        <taxon>Ecdysozoa</taxon>
        <taxon>Arthropoda</taxon>
        <taxon>Hexapoda</taxon>
        <taxon>Insecta</taxon>
        <taxon>Pterygota</taxon>
        <taxon>Neoptera</taxon>
        <taxon>Paraneoptera</taxon>
        <taxon>Hemiptera</taxon>
        <taxon>Auchenorrhyncha</taxon>
        <taxon>Cercopoidea</taxon>
        <taxon>Clastopteridae</taxon>
        <taxon>Clastoptera</taxon>
    </lineage>
</organism>
<name>A0A1B6DBW9_9HEMI</name>
<accession>A0A1B6DBW9</accession>
<reference evidence="1" key="1">
    <citation type="submission" date="2015-12" db="EMBL/GenBank/DDBJ databases">
        <title>De novo transcriptome assembly of four potential Pierce s Disease insect vectors from Arizona vineyards.</title>
        <authorList>
            <person name="Tassone E.E."/>
        </authorList>
    </citation>
    <scope>NUCLEOTIDE SEQUENCE</scope>
</reference>
<dbReference type="EMBL" id="GEDC01014193">
    <property type="protein sequence ID" value="JAS23105.1"/>
    <property type="molecule type" value="Transcribed_RNA"/>
</dbReference>
<protein>
    <submittedName>
        <fullName evidence="1">Uncharacterized protein</fullName>
    </submittedName>
</protein>
<dbReference type="AlphaFoldDB" id="A0A1B6DBW9"/>
<gene>
    <name evidence="1" type="ORF">g.383</name>
</gene>
<evidence type="ECO:0000313" key="1">
    <source>
        <dbReference type="EMBL" id="JAS23105.1"/>
    </source>
</evidence>
<sequence length="165" mass="19278">MNPYQFNTISYDKFNELVCTLNSLEDQQIALYHELIPSLNEHLDKLHSLLSEAYNQVRLLPKWREGYAMSIEKFYGRVTVQGALVEWREKCEKELEVLTGVWKGNCDLISQALNDRITWLTQAISDAEYNIGYAMESFDNLTTMIAEIKQLLPEALIIHNFCQYY</sequence>